<evidence type="ECO:0000256" key="1">
    <source>
        <dbReference type="SAM" id="MobiDB-lite"/>
    </source>
</evidence>
<dbReference type="InterPro" id="IPR035915">
    <property type="entry name" value="Plakin_repeat_sf"/>
</dbReference>
<accession>E4Y9Z6</accession>
<feature type="compositionally biased region" description="Low complexity" evidence="1">
    <location>
        <begin position="328"/>
        <end position="356"/>
    </location>
</feature>
<dbReference type="Gene3D" id="3.90.1290.10">
    <property type="entry name" value="Plakin repeat"/>
    <property type="match status" value="1"/>
</dbReference>
<dbReference type="EMBL" id="FN654348">
    <property type="protein sequence ID" value="CBY32383.1"/>
    <property type="molecule type" value="Genomic_DNA"/>
</dbReference>
<proteinExistence type="predicted"/>
<dbReference type="AlphaFoldDB" id="E4Y9Z6"/>
<protein>
    <submittedName>
        <fullName evidence="2">Uncharacterized protein</fullName>
    </submittedName>
</protein>
<reference evidence="2" key="1">
    <citation type="journal article" date="2010" name="Science">
        <title>Plasticity of animal genome architecture unmasked by rapid evolution of a pelagic tunicate.</title>
        <authorList>
            <person name="Denoeud F."/>
            <person name="Henriet S."/>
            <person name="Mungpakdee S."/>
            <person name="Aury J.M."/>
            <person name="Da Silva C."/>
            <person name="Brinkmann H."/>
            <person name="Mikhaleva J."/>
            <person name="Olsen L.C."/>
            <person name="Jubin C."/>
            <person name="Canestro C."/>
            <person name="Bouquet J.M."/>
            <person name="Danks G."/>
            <person name="Poulain J."/>
            <person name="Campsteijn C."/>
            <person name="Adamski M."/>
            <person name="Cross I."/>
            <person name="Yadetie F."/>
            <person name="Muffato M."/>
            <person name="Louis A."/>
            <person name="Butcher S."/>
            <person name="Tsagkogeorga G."/>
            <person name="Konrad A."/>
            <person name="Singh S."/>
            <person name="Jensen M.F."/>
            <person name="Cong E.H."/>
            <person name="Eikeseth-Otteraa H."/>
            <person name="Noel B."/>
            <person name="Anthouard V."/>
            <person name="Porcel B.M."/>
            <person name="Kachouri-Lafond R."/>
            <person name="Nishino A."/>
            <person name="Ugolini M."/>
            <person name="Chourrout P."/>
            <person name="Nishida H."/>
            <person name="Aasland R."/>
            <person name="Huzurbazar S."/>
            <person name="Westhof E."/>
            <person name="Delsuc F."/>
            <person name="Lehrach H."/>
            <person name="Reinhardt R."/>
            <person name="Weissenbach J."/>
            <person name="Roy S.W."/>
            <person name="Artiguenave F."/>
            <person name="Postlethwait J.H."/>
            <person name="Manak J.R."/>
            <person name="Thompson E.M."/>
            <person name="Jaillon O."/>
            <person name="Du Pasquier L."/>
            <person name="Boudinot P."/>
            <person name="Liberles D.A."/>
            <person name="Volff J.N."/>
            <person name="Philippe H."/>
            <person name="Lenhard B."/>
            <person name="Roest Crollius H."/>
            <person name="Wincker P."/>
            <person name="Chourrout D."/>
        </authorList>
    </citation>
    <scope>NUCLEOTIDE SEQUENCE [LARGE SCALE GENOMIC DNA]</scope>
</reference>
<gene>
    <name evidence="2" type="ORF">GSOID_T00030805001</name>
</gene>
<feature type="region of interest" description="Disordered" evidence="1">
    <location>
        <begin position="323"/>
        <end position="414"/>
    </location>
</feature>
<sequence>MACGGLIHPDLNFRIPATSLSKYFDETIIDFVEYCIKDDDIVSYGYHDVNTKENLQYSSLLRRGIIKDGSNLLVYDAEAAQADPEMLTKEDIMSRLTENLKKNFTLSDVQDAELLKPKTIDEIKNGKIATFDFDRLVLDPLKIALRRSRPLVGIKIDDEKIRWPEALERGDISNLVLKDMVNSQIACSEDVEIEKFPQNLQNGFNRTKRIVNGDEIDEDDNPISLLRALVRKQMREADALKLIDAQLATGGITDFRHPFRLGLNAAKEKKLLDNPDIWERKIRKAMKNGLFKDLTVDGQRKCSYSLLLENASSDEEHELFLRLPRKNSQPLPVQPSSSSESSLRSTPTASTPTYATVDGPLRLRDLSGSSPRNHEADNLTPGRPKRQRKTQEASVPILTSSHEDSFGDNKDKNRPLLGHRLFVEDSEGNTVRFSDALKDGAITKEKANQLIRDNSK</sequence>
<name>E4Y9Z6_OIKDI</name>
<dbReference type="Proteomes" id="UP000011014">
    <property type="component" value="Unassembled WGS sequence"/>
</dbReference>
<feature type="compositionally biased region" description="Basic and acidic residues" evidence="1">
    <location>
        <begin position="401"/>
        <end position="414"/>
    </location>
</feature>
<evidence type="ECO:0000313" key="2">
    <source>
        <dbReference type="EMBL" id="CBY32383.1"/>
    </source>
</evidence>
<organism evidence="2">
    <name type="scientific">Oikopleura dioica</name>
    <name type="common">Tunicate</name>
    <dbReference type="NCBI Taxonomy" id="34765"/>
    <lineage>
        <taxon>Eukaryota</taxon>
        <taxon>Metazoa</taxon>
        <taxon>Chordata</taxon>
        <taxon>Tunicata</taxon>
        <taxon>Appendicularia</taxon>
        <taxon>Copelata</taxon>
        <taxon>Oikopleuridae</taxon>
        <taxon>Oikopleura</taxon>
    </lineage>
</organism>
<dbReference type="SUPFAM" id="SSF75399">
    <property type="entry name" value="Plakin repeat"/>
    <property type="match status" value="1"/>
</dbReference>